<reference evidence="4 5" key="1">
    <citation type="submission" date="2017-03" db="EMBL/GenBank/DDBJ databases">
        <title>Genome sequence of Clostridium oryzae DSM 28571.</title>
        <authorList>
            <person name="Poehlein A."/>
            <person name="Daniel R."/>
        </authorList>
    </citation>
    <scope>NUCLEOTIDE SEQUENCE [LARGE SCALE GENOMIC DNA]</scope>
    <source>
        <strain evidence="4 5">DSM 28571</strain>
    </source>
</reference>
<evidence type="ECO:0000256" key="2">
    <source>
        <dbReference type="RuleBase" id="RU003616"/>
    </source>
</evidence>
<dbReference type="OrthoDB" id="9811615at2"/>
<dbReference type="CDD" id="cd06471">
    <property type="entry name" value="ACD_LpsHSP_like"/>
    <property type="match status" value="1"/>
</dbReference>
<protein>
    <submittedName>
        <fullName evidence="4">18 kDa heat shock protein</fullName>
    </submittedName>
</protein>
<comment type="similarity">
    <text evidence="1 2">Belongs to the small heat shock protein (HSP20) family.</text>
</comment>
<dbReference type="RefSeq" id="WP_079426923.1">
    <property type="nucleotide sequence ID" value="NZ_MZGV01000053.1"/>
</dbReference>
<dbReference type="STRING" id="1450648.CLORY_35320"/>
<dbReference type="AlphaFoldDB" id="A0A1V4IFB7"/>
<dbReference type="SUPFAM" id="SSF49764">
    <property type="entry name" value="HSP20-like chaperones"/>
    <property type="match status" value="1"/>
</dbReference>
<dbReference type="PROSITE" id="PS01031">
    <property type="entry name" value="SHSP"/>
    <property type="match status" value="1"/>
</dbReference>
<accession>A0A1V4IFB7</accession>
<feature type="domain" description="SHSP" evidence="3">
    <location>
        <begin position="35"/>
        <end position="146"/>
    </location>
</feature>
<proteinExistence type="inferred from homology"/>
<name>A0A1V4IFB7_9CLOT</name>
<dbReference type="Gene3D" id="2.60.40.790">
    <property type="match status" value="1"/>
</dbReference>
<keyword evidence="5" id="KW-1185">Reference proteome</keyword>
<organism evidence="4 5">
    <name type="scientific">Clostridium oryzae</name>
    <dbReference type="NCBI Taxonomy" id="1450648"/>
    <lineage>
        <taxon>Bacteria</taxon>
        <taxon>Bacillati</taxon>
        <taxon>Bacillota</taxon>
        <taxon>Clostridia</taxon>
        <taxon>Eubacteriales</taxon>
        <taxon>Clostridiaceae</taxon>
        <taxon>Clostridium</taxon>
    </lineage>
</organism>
<comment type="caution">
    <text evidence="4">The sequence shown here is derived from an EMBL/GenBank/DDBJ whole genome shotgun (WGS) entry which is preliminary data.</text>
</comment>
<dbReference type="InterPro" id="IPR008978">
    <property type="entry name" value="HSP20-like_chaperone"/>
</dbReference>
<dbReference type="Proteomes" id="UP000190080">
    <property type="component" value="Unassembled WGS sequence"/>
</dbReference>
<dbReference type="InterPro" id="IPR031107">
    <property type="entry name" value="Small_HSP"/>
</dbReference>
<evidence type="ECO:0000259" key="3">
    <source>
        <dbReference type="PROSITE" id="PS01031"/>
    </source>
</evidence>
<keyword evidence="4" id="KW-0346">Stress response</keyword>
<evidence type="ECO:0000256" key="1">
    <source>
        <dbReference type="PROSITE-ProRule" id="PRU00285"/>
    </source>
</evidence>
<gene>
    <name evidence="4" type="ORF">CLORY_35320</name>
</gene>
<sequence length="146" mass="17107">MFGLVPFSRNSLKRGDDFFNNFMNSFFDEDFLPQSFLNTSSFKLDLREDENNYVIEADIPGVNKDAINIEYENNYLTISAKRNDSIEENKDNYIRKERHYGEFKRAIYVDNIDESKISASFKNGVLNITLPKLDKDIANKRKIQIN</sequence>
<dbReference type="InterPro" id="IPR002068">
    <property type="entry name" value="A-crystallin/Hsp20_dom"/>
</dbReference>
<evidence type="ECO:0000313" key="4">
    <source>
        <dbReference type="EMBL" id="OPJ58698.1"/>
    </source>
</evidence>
<dbReference type="NCBIfam" id="NF042420">
    <property type="entry name" value="Hsp18_Clos"/>
    <property type="match status" value="1"/>
</dbReference>
<dbReference type="PANTHER" id="PTHR11527">
    <property type="entry name" value="HEAT-SHOCK PROTEIN 20 FAMILY MEMBER"/>
    <property type="match status" value="1"/>
</dbReference>
<dbReference type="InterPro" id="IPR053570">
    <property type="entry name" value="sHSP/HSP20"/>
</dbReference>
<dbReference type="Pfam" id="PF00011">
    <property type="entry name" value="HSP20"/>
    <property type="match status" value="1"/>
</dbReference>
<dbReference type="EMBL" id="MZGV01000053">
    <property type="protein sequence ID" value="OPJ58698.1"/>
    <property type="molecule type" value="Genomic_DNA"/>
</dbReference>
<evidence type="ECO:0000313" key="5">
    <source>
        <dbReference type="Proteomes" id="UP000190080"/>
    </source>
</evidence>